<protein>
    <recommendedName>
        <fullName evidence="2">histidine kinase</fullName>
        <ecNumber evidence="2">2.7.13.3</ecNumber>
    </recommendedName>
</protein>
<dbReference type="PANTHER" id="PTHR43711">
    <property type="entry name" value="TWO-COMPONENT HISTIDINE KINASE"/>
    <property type="match status" value="1"/>
</dbReference>
<dbReference type="SMART" id="SM00388">
    <property type="entry name" value="HisKA"/>
    <property type="match status" value="1"/>
</dbReference>
<dbReference type="AlphaFoldDB" id="A0A514CFP2"/>
<keyword evidence="7" id="KW-0175">Coiled coil</keyword>
<feature type="transmembrane region" description="Helical" evidence="8">
    <location>
        <begin position="126"/>
        <end position="142"/>
    </location>
</feature>
<dbReference type="SUPFAM" id="SSF47384">
    <property type="entry name" value="Homodimeric domain of signal transducing histidine kinase"/>
    <property type="match status" value="1"/>
</dbReference>
<dbReference type="InterPro" id="IPR036097">
    <property type="entry name" value="HisK_dim/P_sf"/>
</dbReference>
<feature type="domain" description="Histidine kinase" evidence="9">
    <location>
        <begin position="206"/>
        <end position="422"/>
    </location>
</feature>
<keyword evidence="8" id="KW-0812">Transmembrane</keyword>
<feature type="transmembrane region" description="Helical" evidence="8">
    <location>
        <begin position="100"/>
        <end position="119"/>
    </location>
</feature>
<dbReference type="Pfam" id="PF02518">
    <property type="entry name" value="HATPase_c"/>
    <property type="match status" value="1"/>
</dbReference>
<dbReference type="Gene3D" id="1.10.287.130">
    <property type="match status" value="1"/>
</dbReference>
<dbReference type="PANTHER" id="PTHR43711:SF1">
    <property type="entry name" value="HISTIDINE KINASE 1"/>
    <property type="match status" value="1"/>
</dbReference>
<organism evidence="10 11">
    <name type="scientific">Echinicola soli</name>
    <dbReference type="NCBI Taxonomy" id="2591634"/>
    <lineage>
        <taxon>Bacteria</taxon>
        <taxon>Pseudomonadati</taxon>
        <taxon>Bacteroidota</taxon>
        <taxon>Cytophagia</taxon>
        <taxon>Cytophagales</taxon>
        <taxon>Cyclobacteriaceae</taxon>
        <taxon>Echinicola</taxon>
    </lineage>
</organism>
<comment type="catalytic activity">
    <reaction evidence="1">
        <text>ATP + protein L-histidine = ADP + protein N-phospho-L-histidine.</text>
        <dbReference type="EC" id="2.7.13.3"/>
    </reaction>
</comment>
<keyword evidence="6" id="KW-0902">Two-component regulatory system</keyword>
<dbReference type="InterPro" id="IPR003661">
    <property type="entry name" value="HisK_dim/P_dom"/>
</dbReference>
<feature type="transmembrane region" description="Helical" evidence="8">
    <location>
        <begin position="15"/>
        <end position="36"/>
    </location>
</feature>
<dbReference type="InterPro" id="IPR050736">
    <property type="entry name" value="Sensor_HK_Regulatory"/>
</dbReference>
<dbReference type="Proteomes" id="UP000316614">
    <property type="component" value="Chromosome"/>
</dbReference>
<dbReference type="SMART" id="SM00387">
    <property type="entry name" value="HATPase_c"/>
    <property type="match status" value="1"/>
</dbReference>
<sequence>METIIINLREIKRTLLFVILVIIFALFVDSLVEWRLGNHPVLYIKNLINIAIILIAVFFYRLGRMKLKFVLGIAVYSIFLNIYFSIPIRMEIASFVMEAYFVKVELITILLMLVAGILIHRHHMMFISFVNTAFIITSIVLFPGDYPVFKYLFYFVLITGTGLTGHMLKKTLTKLRENLEYANAEIARNNQKLVEINEQKDQLFRIIGHDIRTPFNQISMILSIMSKDLDKASFEEMKNIMETAVENGNRLLHDLMTWAKAQATDSRAVKEQVSLYPIIQKEVHFFEEQAKGKSIKINNQIMENIEIIADPNMTATIMRNFISNALKFSHRDSSIDIFMENNEEYSCIAVRDHGTGMKKDRLERLKFSEKNVVSNEGTEKEAGSGFGIRICQKLAEHQCGRVEITSKWGQGSTFSLILPNDPVSQDSQK</sequence>
<accession>A0A514CFP2</accession>
<dbReference type="InterPro" id="IPR005467">
    <property type="entry name" value="His_kinase_dom"/>
</dbReference>
<evidence type="ECO:0000256" key="4">
    <source>
        <dbReference type="ARBA" id="ARBA00022679"/>
    </source>
</evidence>
<evidence type="ECO:0000256" key="1">
    <source>
        <dbReference type="ARBA" id="ARBA00000085"/>
    </source>
</evidence>
<evidence type="ECO:0000256" key="2">
    <source>
        <dbReference type="ARBA" id="ARBA00012438"/>
    </source>
</evidence>
<dbReference type="Pfam" id="PF00512">
    <property type="entry name" value="HisKA"/>
    <property type="match status" value="1"/>
</dbReference>
<dbReference type="SUPFAM" id="SSF55874">
    <property type="entry name" value="ATPase domain of HSP90 chaperone/DNA topoisomerase II/histidine kinase"/>
    <property type="match status" value="1"/>
</dbReference>
<feature type="transmembrane region" description="Helical" evidence="8">
    <location>
        <begin position="69"/>
        <end position="88"/>
    </location>
</feature>
<gene>
    <name evidence="10" type="ORF">FKX85_06200</name>
</gene>
<evidence type="ECO:0000313" key="11">
    <source>
        <dbReference type="Proteomes" id="UP000316614"/>
    </source>
</evidence>
<dbReference type="PROSITE" id="PS50109">
    <property type="entry name" value="HIS_KIN"/>
    <property type="match status" value="1"/>
</dbReference>
<evidence type="ECO:0000256" key="7">
    <source>
        <dbReference type="SAM" id="Coils"/>
    </source>
</evidence>
<dbReference type="GO" id="GO:0000155">
    <property type="term" value="F:phosphorelay sensor kinase activity"/>
    <property type="evidence" value="ECO:0007669"/>
    <property type="project" value="InterPro"/>
</dbReference>
<dbReference type="OrthoDB" id="9810447at2"/>
<name>A0A514CFP2_9BACT</name>
<keyword evidence="3" id="KW-0597">Phosphoprotein</keyword>
<proteinExistence type="predicted"/>
<dbReference type="PRINTS" id="PR00344">
    <property type="entry name" value="BCTRLSENSOR"/>
</dbReference>
<dbReference type="InterPro" id="IPR003594">
    <property type="entry name" value="HATPase_dom"/>
</dbReference>
<feature type="transmembrane region" description="Helical" evidence="8">
    <location>
        <begin position="42"/>
        <end position="62"/>
    </location>
</feature>
<reference evidence="10 11" key="1">
    <citation type="submission" date="2019-06" db="EMBL/GenBank/DDBJ databases">
        <title>Echinicola alkalisoli sp. nov. isolated from saline soil.</title>
        <authorList>
            <person name="Sun J.-Q."/>
            <person name="Xu L."/>
        </authorList>
    </citation>
    <scope>NUCLEOTIDE SEQUENCE [LARGE SCALE GENOMIC DNA]</scope>
    <source>
        <strain evidence="10 11">LN3S3</strain>
    </source>
</reference>
<evidence type="ECO:0000256" key="6">
    <source>
        <dbReference type="ARBA" id="ARBA00023012"/>
    </source>
</evidence>
<keyword evidence="4" id="KW-0808">Transferase</keyword>
<dbReference type="InterPro" id="IPR036890">
    <property type="entry name" value="HATPase_C_sf"/>
</dbReference>
<keyword evidence="8" id="KW-0472">Membrane</keyword>
<dbReference type="EMBL" id="CP041253">
    <property type="protein sequence ID" value="QDH78647.1"/>
    <property type="molecule type" value="Genomic_DNA"/>
</dbReference>
<evidence type="ECO:0000259" key="9">
    <source>
        <dbReference type="PROSITE" id="PS50109"/>
    </source>
</evidence>
<dbReference type="InterPro" id="IPR004358">
    <property type="entry name" value="Sig_transdc_His_kin-like_C"/>
</dbReference>
<dbReference type="KEGG" id="echi:FKX85_06200"/>
<evidence type="ECO:0000256" key="8">
    <source>
        <dbReference type="SAM" id="Phobius"/>
    </source>
</evidence>
<evidence type="ECO:0000256" key="3">
    <source>
        <dbReference type="ARBA" id="ARBA00022553"/>
    </source>
</evidence>
<dbReference type="CDD" id="cd00082">
    <property type="entry name" value="HisKA"/>
    <property type="match status" value="1"/>
</dbReference>
<keyword evidence="11" id="KW-1185">Reference proteome</keyword>
<evidence type="ECO:0000313" key="10">
    <source>
        <dbReference type="EMBL" id="QDH78647.1"/>
    </source>
</evidence>
<keyword evidence="8" id="KW-1133">Transmembrane helix</keyword>
<dbReference type="EC" id="2.7.13.3" evidence="2"/>
<evidence type="ECO:0000256" key="5">
    <source>
        <dbReference type="ARBA" id="ARBA00022777"/>
    </source>
</evidence>
<keyword evidence="5 10" id="KW-0418">Kinase</keyword>
<dbReference type="Gene3D" id="3.30.565.10">
    <property type="entry name" value="Histidine kinase-like ATPase, C-terminal domain"/>
    <property type="match status" value="1"/>
</dbReference>
<feature type="coiled-coil region" evidence="7">
    <location>
        <begin position="172"/>
        <end position="199"/>
    </location>
</feature>